<protein>
    <submittedName>
        <fullName evidence="4">AraC-like DNA-binding protein</fullName>
    </submittedName>
    <submittedName>
        <fullName evidence="5">AraC-type DNA-binding protein</fullName>
    </submittedName>
</protein>
<keyword evidence="5" id="KW-0238">DNA-binding</keyword>
<dbReference type="RefSeq" id="WP_128755695.1">
    <property type="nucleotide sequence ID" value="NZ_FQXT01000004.1"/>
</dbReference>
<dbReference type="SUPFAM" id="SSF46689">
    <property type="entry name" value="Homeodomain-like"/>
    <property type="match status" value="2"/>
</dbReference>
<evidence type="ECO:0000313" key="6">
    <source>
        <dbReference type="Proteomes" id="UP000184240"/>
    </source>
</evidence>
<keyword evidence="1" id="KW-0805">Transcription regulation</keyword>
<dbReference type="Gene3D" id="1.10.10.60">
    <property type="entry name" value="Homeodomain-like"/>
    <property type="match status" value="2"/>
</dbReference>
<dbReference type="EMBL" id="FQXT01000004">
    <property type="protein sequence ID" value="SHI16102.1"/>
    <property type="molecule type" value="Genomic_DNA"/>
</dbReference>
<reference evidence="5" key="2">
    <citation type="submission" date="2016-11" db="EMBL/GenBank/DDBJ databases">
        <authorList>
            <person name="Jaros S."/>
            <person name="Januszkiewicz K."/>
            <person name="Wedrychowicz H."/>
        </authorList>
    </citation>
    <scope>NUCLEOTIDE SEQUENCE [LARGE SCALE GENOMIC DNA]</scope>
    <source>
        <strain evidence="5">DSM 19859</strain>
    </source>
</reference>
<dbReference type="InterPro" id="IPR018060">
    <property type="entry name" value="HTH_AraC"/>
</dbReference>
<gene>
    <name evidence="4" type="ORF">DSM01_1686</name>
    <name evidence="5" type="ORF">SAMN04487999_2410</name>
</gene>
<dbReference type="Pfam" id="PF12833">
    <property type="entry name" value="HTH_18"/>
    <property type="match status" value="1"/>
</dbReference>
<dbReference type="STRING" id="573501.SAMN04487999_2410"/>
<dbReference type="AlphaFoldDB" id="A0A1M5YVH6"/>
<name>A0A1M5YVH6_9FLAO</name>
<dbReference type="PANTHER" id="PTHR47893">
    <property type="entry name" value="REGULATORY PROTEIN PCHR"/>
    <property type="match status" value="1"/>
</dbReference>
<evidence type="ECO:0000256" key="2">
    <source>
        <dbReference type="ARBA" id="ARBA00023163"/>
    </source>
</evidence>
<dbReference type="Proteomes" id="UP000184240">
    <property type="component" value="Unassembled WGS sequence"/>
</dbReference>
<feature type="domain" description="HTH araC/xylS-type" evidence="3">
    <location>
        <begin position="229"/>
        <end position="325"/>
    </location>
</feature>
<dbReference type="SMART" id="SM00342">
    <property type="entry name" value="HTH_ARAC"/>
    <property type="match status" value="1"/>
</dbReference>
<proteinExistence type="predicted"/>
<keyword evidence="2" id="KW-0804">Transcription</keyword>
<evidence type="ECO:0000259" key="3">
    <source>
        <dbReference type="PROSITE" id="PS01124"/>
    </source>
</evidence>
<evidence type="ECO:0000256" key="1">
    <source>
        <dbReference type="ARBA" id="ARBA00023015"/>
    </source>
</evidence>
<dbReference type="InterPro" id="IPR053142">
    <property type="entry name" value="PchR_regulatory_protein"/>
</dbReference>
<keyword evidence="7" id="KW-1185">Reference proteome</keyword>
<dbReference type="InterPro" id="IPR054015">
    <property type="entry name" value="ExsA-like_N"/>
</dbReference>
<organism evidence="5 6">
    <name type="scientific">Leeuwenhoekiella palythoae</name>
    <dbReference type="NCBI Taxonomy" id="573501"/>
    <lineage>
        <taxon>Bacteria</taxon>
        <taxon>Pseudomonadati</taxon>
        <taxon>Bacteroidota</taxon>
        <taxon>Flavobacteriia</taxon>
        <taxon>Flavobacteriales</taxon>
        <taxon>Flavobacteriaceae</taxon>
        <taxon>Leeuwenhoekiella</taxon>
    </lineage>
</organism>
<dbReference type="Proteomes" id="UP000290037">
    <property type="component" value="Unassembled WGS sequence"/>
</dbReference>
<evidence type="ECO:0000313" key="5">
    <source>
        <dbReference type="EMBL" id="SHI16102.1"/>
    </source>
</evidence>
<reference evidence="6" key="1">
    <citation type="submission" date="2016-11" db="EMBL/GenBank/DDBJ databases">
        <authorList>
            <person name="Varghese N."/>
            <person name="Submissions S."/>
        </authorList>
    </citation>
    <scope>NUCLEOTIDE SEQUENCE [LARGE SCALE GENOMIC DNA]</scope>
    <source>
        <strain evidence="6">DSM 19859</strain>
    </source>
</reference>
<evidence type="ECO:0000313" key="7">
    <source>
        <dbReference type="Proteomes" id="UP000290037"/>
    </source>
</evidence>
<dbReference type="PANTHER" id="PTHR47893:SF1">
    <property type="entry name" value="REGULATORY PROTEIN PCHR"/>
    <property type="match status" value="1"/>
</dbReference>
<dbReference type="PROSITE" id="PS01124">
    <property type="entry name" value="HTH_ARAC_FAMILY_2"/>
    <property type="match status" value="1"/>
</dbReference>
<reference evidence="4 7" key="3">
    <citation type="submission" date="2018-07" db="EMBL/GenBank/DDBJ databases">
        <title>Leeuwenhoekiella genomics.</title>
        <authorList>
            <person name="Tahon G."/>
            <person name="Willems A."/>
        </authorList>
    </citation>
    <scope>NUCLEOTIDE SEQUENCE [LARGE SCALE GENOMIC DNA]</scope>
    <source>
        <strain evidence="4 7">LMG 24856</strain>
    </source>
</reference>
<dbReference type="GO" id="GO:0003700">
    <property type="term" value="F:DNA-binding transcription factor activity"/>
    <property type="evidence" value="ECO:0007669"/>
    <property type="project" value="InterPro"/>
</dbReference>
<accession>A0A1M5YVH6</accession>
<dbReference type="GO" id="GO:0043565">
    <property type="term" value="F:sequence-specific DNA binding"/>
    <property type="evidence" value="ECO:0007669"/>
    <property type="project" value="InterPro"/>
</dbReference>
<dbReference type="EMBL" id="QOVN01000003">
    <property type="protein sequence ID" value="RXG29584.1"/>
    <property type="molecule type" value="Genomic_DNA"/>
</dbReference>
<evidence type="ECO:0000313" key="4">
    <source>
        <dbReference type="EMBL" id="RXG29584.1"/>
    </source>
</evidence>
<dbReference type="OrthoDB" id="799767at2"/>
<sequence length="326" mass="37928">MRLYSTYPDLNKEFYHFDLDTFPQSDYLEFKEVAFKNQDYTVDSTIHFNKDIVIIHNKRNCKKDLIEQVNVEGSFVLIAYLISGELEINQPAFRYLLDNDKLRIVFAQQTNNQVITPANCTTESILIYLRSSYLINLLKHEEWKDNNSIYTLINNDIGLTSVRANDVQVTHSIQKTILGIIQSTASSRIPKHLVGIKLRELLLRVYQNDSLLYDDENAAAHTGIQARITKALNYIEHHYLDTPTIQQVSRHVMLNEMQLKKEFKSTYGKTIRAYIIELKMKRAFELLKTNTIAETASILGYQSISYFTSTFKKYYKVLPSKIKNTK</sequence>
<dbReference type="InterPro" id="IPR009057">
    <property type="entry name" value="Homeodomain-like_sf"/>
</dbReference>
<dbReference type="Pfam" id="PF22200">
    <property type="entry name" value="ExsA_N"/>
    <property type="match status" value="1"/>
</dbReference>